<reference evidence="2 3" key="1">
    <citation type="submission" date="2019-06" db="EMBL/GenBank/DDBJ databases">
        <title>Persicimonas caeni gen. nov., sp. nov., a predatory bacterium isolated from solar saltern.</title>
        <authorList>
            <person name="Wang S."/>
        </authorList>
    </citation>
    <scope>NUCLEOTIDE SEQUENCE [LARGE SCALE GENOMIC DNA]</scope>
    <source>
        <strain evidence="2 3">YN101</strain>
    </source>
</reference>
<sequence length="263" mass="28720">MAISRPMPRVEPVMNATCPSRSGIGSGGWRFGRLGFGCSVRNRSAELKSPWQLNARVGSSTLSALPLLSLRCLGATNMCTRFAVSLFACLALLVSAAPNALAQSSGSSDKAESKSDEKKTDEKDEGEKKEEDKQAEREKSSGESADEETAREVVLEKKGGGNSKQKGNLEHKDVFKVMDAHAKLISWCYETRLLSKPELEGKIVVKLVINPEGKVEQVSAAENTAADKTLETCVLDVVRTLEFPNRGDEPIHMTYPFVFRRAK</sequence>
<dbReference type="AlphaFoldDB" id="A0A4Y6PRZ9"/>
<protein>
    <submittedName>
        <fullName evidence="2">Energy transducer TonB</fullName>
    </submittedName>
</protein>
<evidence type="ECO:0000256" key="1">
    <source>
        <dbReference type="SAM" id="MobiDB-lite"/>
    </source>
</evidence>
<feature type="region of interest" description="Disordered" evidence="1">
    <location>
        <begin position="103"/>
        <end position="167"/>
    </location>
</feature>
<accession>A0A5B8Y9E8</accession>
<organism evidence="2 3">
    <name type="scientific">Persicimonas caeni</name>
    <dbReference type="NCBI Taxonomy" id="2292766"/>
    <lineage>
        <taxon>Bacteria</taxon>
        <taxon>Deltaproteobacteria</taxon>
        <taxon>Bradymonadales</taxon>
        <taxon>Bradymonadaceae</taxon>
        <taxon>Persicimonas</taxon>
    </lineage>
</organism>
<feature type="compositionally biased region" description="Basic and acidic residues" evidence="1">
    <location>
        <begin position="148"/>
        <end position="159"/>
    </location>
</feature>
<dbReference type="NCBIfam" id="NF033768">
    <property type="entry name" value="myxo_SS_tail"/>
    <property type="match status" value="1"/>
</dbReference>
<proteinExistence type="predicted"/>
<accession>A0A4Y6PRZ9</accession>
<dbReference type="OrthoDB" id="328475at2"/>
<evidence type="ECO:0000313" key="3">
    <source>
        <dbReference type="Proteomes" id="UP000315995"/>
    </source>
</evidence>
<gene>
    <name evidence="2" type="ORF">FIV42_10230</name>
</gene>
<dbReference type="EMBL" id="CP041186">
    <property type="protein sequence ID" value="QDG51098.1"/>
    <property type="molecule type" value="Genomic_DNA"/>
</dbReference>
<dbReference type="InterPro" id="IPR049806">
    <property type="entry name" value="MasK-like_C"/>
</dbReference>
<dbReference type="Gene3D" id="3.30.1150.10">
    <property type="match status" value="1"/>
</dbReference>
<name>A0A4Y6PRZ9_PERCE</name>
<dbReference type="Proteomes" id="UP000315995">
    <property type="component" value="Chromosome"/>
</dbReference>
<keyword evidence="3" id="KW-1185">Reference proteome</keyword>
<evidence type="ECO:0000313" key="2">
    <source>
        <dbReference type="EMBL" id="QDG51098.1"/>
    </source>
</evidence>
<feature type="compositionally biased region" description="Basic and acidic residues" evidence="1">
    <location>
        <begin position="109"/>
        <end position="141"/>
    </location>
</feature>